<evidence type="ECO:0000256" key="2">
    <source>
        <dbReference type="SAM" id="MobiDB-lite"/>
    </source>
</evidence>
<comment type="caution">
    <text evidence="4">The sequence shown here is derived from an EMBL/GenBank/DDBJ whole genome shotgun (WGS) entry which is preliminary data.</text>
</comment>
<dbReference type="PANTHER" id="PTHR45730">
    <property type="entry name" value="ZINC FINGER PROTEIN JAGGED"/>
    <property type="match status" value="1"/>
</dbReference>
<dbReference type="PROSITE" id="PS00028">
    <property type="entry name" value="ZINC_FINGER_C2H2_1"/>
    <property type="match status" value="1"/>
</dbReference>
<organism evidence="4 5">
    <name type="scientific">Castilleja foliolosa</name>
    <dbReference type="NCBI Taxonomy" id="1961234"/>
    <lineage>
        <taxon>Eukaryota</taxon>
        <taxon>Viridiplantae</taxon>
        <taxon>Streptophyta</taxon>
        <taxon>Embryophyta</taxon>
        <taxon>Tracheophyta</taxon>
        <taxon>Spermatophyta</taxon>
        <taxon>Magnoliopsida</taxon>
        <taxon>eudicotyledons</taxon>
        <taxon>Gunneridae</taxon>
        <taxon>Pentapetalae</taxon>
        <taxon>asterids</taxon>
        <taxon>lamiids</taxon>
        <taxon>Lamiales</taxon>
        <taxon>Orobanchaceae</taxon>
        <taxon>Pedicularideae</taxon>
        <taxon>Castillejinae</taxon>
        <taxon>Castilleja</taxon>
    </lineage>
</organism>
<proteinExistence type="predicted"/>
<keyword evidence="5" id="KW-1185">Reference proteome</keyword>
<dbReference type="InterPro" id="IPR045320">
    <property type="entry name" value="JAGGED/SL1-like"/>
</dbReference>
<gene>
    <name evidence="4" type="ORF">CASFOL_008628</name>
</gene>
<evidence type="ECO:0000259" key="3">
    <source>
        <dbReference type="PROSITE" id="PS50157"/>
    </source>
</evidence>
<dbReference type="PANTHER" id="PTHR45730:SF108">
    <property type="entry name" value="PROTEIN LATE FLOWERING"/>
    <property type="match status" value="1"/>
</dbReference>
<dbReference type="AlphaFoldDB" id="A0ABD3DZI4"/>
<dbReference type="GO" id="GO:0008270">
    <property type="term" value="F:zinc ion binding"/>
    <property type="evidence" value="ECO:0007669"/>
    <property type="project" value="UniProtKB-KW"/>
</dbReference>
<keyword evidence="1" id="KW-0862">Zinc</keyword>
<sequence length="168" mass="18667">MSKMESDHHLAHGSNDKAEGTTKSFPCLYCSRKFHSSQALGGHQNAHKKERNAAGKNKRAFSSSDYNALIPPPPLFFSPNYPVNIFSPLPFISAQFQGHQMIGGFGSNGGSGFENVGLYGGGKYFLNEVYEKNNGDEHSQEYPEAFHSPDQDSNEEWRDQNLDLSLHL</sequence>
<dbReference type="EMBL" id="JAVIJP010000009">
    <property type="protein sequence ID" value="KAL3647660.1"/>
    <property type="molecule type" value="Genomic_DNA"/>
</dbReference>
<dbReference type="Proteomes" id="UP001632038">
    <property type="component" value="Unassembled WGS sequence"/>
</dbReference>
<reference evidence="5" key="1">
    <citation type="journal article" date="2024" name="IScience">
        <title>Strigolactones Initiate the Formation of Haustorium-like Structures in Castilleja.</title>
        <authorList>
            <person name="Buerger M."/>
            <person name="Peterson D."/>
            <person name="Chory J."/>
        </authorList>
    </citation>
    <scope>NUCLEOTIDE SEQUENCE [LARGE SCALE GENOMIC DNA]</scope>
</reference>
<evidence type="ECO:0000256" key="1">
    <source>
        <dbReference type="PROSITE-ProRule" id="PRU00042"/>
    </source>
</evidence>
<keyword evidence="1" id="KW-0863">Zinc-finger</keyword>
<protein>
    <recommendedName>
        <fullName evidence="3">C2H2-type domain-containing protein</fullName>
    </recommendedName>
</protein>
<dbReference type="InterPro" id="IPR013087">
    <property type="entry name" value="Znf_C2H2_type"/>
</dbReference>
<evidence type="ECO:0000313" key="5">
    <source>
        <dbReference type="Proteomes" id="UP001632038"/>
    </source>
</evidence>
<evidence type="ECO:0000313" key="4">
    <source>
        <dbReference type="EMBL" id="KAL3647660.1"/>
    </source>
</evidence>
<keyword evidence="1" id="KW-0479">Metal-binding</keyword>
<dbReference type="Gene3D" id="3.30.160.60">
    <property type="entry name" value="Classic Zinc Finger"/>
    <property type="match status" value="1"/>
</dbReference>
<dbReference type="SUPFAM" id="SSF57667">
    <property type="entry name" value="beta-beta-alpha zinc fingers"/>
    <property type="match status" value="1"/>
</dbReference>
<accession>A0ABD3DZI4</accession>
<feature type="compositionally biased region" description="Basic and acidic residues" evidence="2">
    <location>
        <begin position="147"/>
        <end position="161"/>
    </location>
</feature>
<feature type="domain" description="C2H2-type" evidence="3">
    <location>
        <begin position="25"/>
        <end position="52"/>
    </location>
</feature>
<dbReference type="InterPro" id="IPR036236">
    <property type="entry name" value="Znf_C2H2_sf"/>
</dbReference>
<dbReference type="PROSITE" id="PS50157">
    <property type="entry name" value="ZINC_FINGER_C2H2_2"/>
    <property type="match status" value="1"/>
</dbReference>
<feature type="region of interest" description="Disordered" evidence="2">
    <location>
        <begin position="135"/>
        <end position="168"/>
    </location>
</feature>
<name>A0ABD3DZI4_9LAMI</name>